<keyword evidence="5" id="KW-0299">Galactose metabolism</keyword>
<evidence type="ECO:0000256" key="4">
    <source>
        <dbReference type="ARBA" id="ARBA00022840"/>
    </source>
</evidence>
<dbReference type="GO" id="GO:0004335">
    <property type="term" value="F:galactokinase activity"/>
    <property type="evidence" value="ECO:0007669"/>
    <property type="project" value="UniProtKB-EC"/>
</dbReference>
<dbReference type="SUPFAM" id="SSF54211">
    <property type="entry name" value="Ribosomal protein S5 domain 2-like"/>
    <property type="match status" value="1"/>
</dbReference>
<keyword evidence="9" id="KW-0808">Transferase</keyword>
<dbReference type="InterPro" id="IPR006204">
    <property type="entry name" value="GHMP_kinase_N_dom"/>
</dbReference>
<keyword evidence="3 9" id="KW-0418">Kinase</keyword>
<dbReference type="SUPFAM" id="SSF55060">
    <property type="entry name" value="GHMP Kinase, C-terminal domain"/>
    <property type="match status" value="1"/>
</dbReference>
<dbReference type="PIRSF" id="PIRSF000530">
    <property type="entry name" value="Galactokinase"/>
    <property type="match status" value="1"/>
</dbReference>
<keyword evidence="5" id="KW-0119">Carbohydrate metabolism</keyword>
<dbReference type="PRINTS" id="PR00959">
    <property type="entry name" value="MEVGALKINASE"/>
</dbReference>
<name>A0A846QSG6_9FLAO</name>
<dbReference type="EMBL" id="JAATJJ010000001">
    <property type="protein sequence ID" value="NJB71101.1"/>
    <property type="molecule type" value="Genomic_DNA"/>
</dbReference>
<comment type="caution">
    <text evidence="9">The sequence shown here is derived from an EMBL/GenBank/DDBJ whole genome shotgun (WGS) entry which is preliminary data.</text>
</comment>
<dbReference type="GO" id="GO:0005829">
    <property type="term" value="C:cytosol"/>
    <property type="evidence" value="ECO:0007669"/>
    <property type="project" value="TreeGrafter"/>
</dbReference>
<evidence type="ECO:0000256" key="2">
    <source>
        <dbReference type="ARBA" id="ARBA00022741"/>
    </source>
</evidence>
<comment type="similarity">
    <text evidence="1">Belongs to the GHMP kinase family. GalK subfamily.</text>
</comment>
<dbReference type="InterPro" id="IPR000705">
    <property type="entry name" value="Galactokinase"/>
</dbReference>
<dbReference type="EC" id="2.7.1.6" evidence="9"/>
<proteinExistence type="inferred from homology"/>
<dbReference type="PRINTS" id="PR00473">
    <property type="entry name" value="GALCTOKINASE"/>
</dbReference>
<dbReference type="InterPro" id="IPR014721">
    <property type="entry name" value="Ribsml_uS5_D2-typ_fold_subgr"/>
</dbReference>
<dbReference type="Gene3D" id="3.30.70.890">
    <property type="entry name" value="GHMP kinase, C-terminal domain"/>
    <property type="match status" value="1"/>
</dbReference>
<organism evidence="9 10">
    <name type="scientific">Saonia flava</name>
    <dbReference type="NCBI Taxonomy" id="523696"/>
    <lineage>
        <taxon>Bacteria</taxon>
        <taxon>Pseudomonadati</taxon>
        <taxon>Bacteroidota</taxon>
        <taxon>Flavobacteriia</taxon>
        <taxon>Flavobacteriales</taxon>
        <taxon>Flavobacteriaceae</taxon>
        <taxon>Saonia</taxon>
    </lineage>
</organism>
<reference evidence="9 10" key="1">
    <citation type="submission" date="2020-03" db="EMBL/GenBank/DDBJ databases">
        <title>Genomic Encyclopedia of Type Strains, Phase IV (KMG-IV): sequencing the most valuable type-strain genomes for metagenomic binning, comparative biology and taxonomic classification.</title>
        <authorList>
            <person name="Goeker M."/>
        </authorList>
    </citation>
    <scope>NUCLEOTIDE SEQUENCE [LARGE SCALE GENOMIC DNA]</scope>
    <source>
        <strain evidence="9 10">DSM 29762</strain>
    </source>
</reference>
<sequence length="361" mass="39425">MIVSKAPGRVCLFGDHQDYLGLPIIACAIDKYITLSATKNNSDFFLLNFLDLNTTRKIDIRDTHHNISHDDFLILAIRVLKRYGCIPTTGYNIEVKGSIPMNAGLSSSSALVVAWVNFLVQTFGTNQSITQELIAKIAYEAEVAELGNPGGKMDQYSIGLGNIIYLETDKKSIYETIGTHLDGLVVGESGIPKDTLGLLADRKTLALKGIAILKNKFPKFNVKTISENEYEQYASHLSGEIRPYFYAAVHNHMITQKALLEFKKDNINLTTIGELMNAHHTILKEVLKITVPKIDRMIDTALNVGALGAKIVGSGGGGSIVVLAPNNQEKIINALKKSGAEKAYPVSVSKGVKIIKQKNAQ</sequence>
<keyword evidence="4" id="KW-0067">ATP-binding</keyword>
<evidence type="ECO:0000256" key="1">
    <source>
        <dbReference type="ARBA" id="ARBA00006566"/>
    </source>
</evidence>
<accession>A0A846QSG6</accession>
<dbReference type="PANTHER" id="PTHR10457">
    <property type="entry name" value="MEVALONATE KINASE/GALACTOKINASE"/>
    <property type="match status" value="1"/>
</dbReference>
<keyword evidence="2" id="KW-0547">Nucleotide-binding</keyword>
<dbReference type="Pfam" id="PF10509">
    <property type="entry name" value="GalKase_gal_bdg"/>
    <property type="match status" value="1"/>
</dbReference>
<gene>
    <name evidence="9" type="ORF">GGR42_001563</name>
</gene>
<dbReference type="InterPro" id="IPR013750">
    <property type="entry name" value="GHMP_kinase_C_dom"/>
</dbReference>
<feature type="domain" description="GHMP kinase N-terminal" evidence="6">
    <location>
        <begin position="76"/>
        <end position="161"/>
    </location>
</feature>
<evidence type="ECO:0000256" key="3">
    <source>
        <dbReference type="ARBA" id="ARBA00022777"/>
    </source>
</evidence>
<evidence type="ECO:0000259" key="7">
    <source>
        <dbReference type="Pfam" id="PF08544"/>
    </source>
</evidence>
<protein>
    <submittedName>
        <fullName evidence="9">Galactokinase</fullName>
        <ecNumber evidence="9">2.7.1.6</ecNumber>
    </submittedName>
</protein>
<evidence type="ECO:0000313" key="9">
    <source>
        <dbReference type="EMBL" id="NJB71101.1"/>
    </source>
</evidence>
<dbReference type="Proteomes" id="UP000590442">
    <property type="component" value="Unassembled WGS sequence"/>
</dbReference>
<dbReference type="Pfam" id="PF08544">
    <property type="entry name" value="GHMP_kinases_C"/>
    <property type="match status" value="1"/>
</dbReference>
<keyword evidence="10" id="KW-1185">Reference proteome</keyword>
<dbReference type="GO" id="GO:0006012">
    <property type="term" value="P:galactose metabolic process"/>
    <property type="evidence" value="ECO:0007669"/>
    <property type="project" value="UniProtKB-KW"/>
</dbReference>
<dbReference type="AlphaFoldDB" id="A0A846QSG6"/>
<evidence type="ECO:0000259" key="8">
    <source>
        <dbReference type="Pfam" id="PF10509"/>
    </source>
</evidence>
<dbReference type="Gene3D" id="3.30.230.10">
    <property type="match status" value="1"/>
</dbReference>
<evidence type="ECO:0000259" key="6">
    <source>
        <dbReference type="Pfam" id="PF00288"/>
    </source>
</evidence>
<feature type="domain" description="GHMP kinase C-terminal" evidence="7">
    <location>
        <begin position="267"/>
        <end position="339"/>
    </location>
</feature>
<dbReference type="InterPro" id="IPR020568">
    <property type="entry name" value="Ribosomal_Su5_D2-typ_SF"/>
</dbReference>
<dbReference type="InterPro" id="IPR036554">
    <property type="entry name" value="GHMP_kinase_C_sf"/>
</dbReference>
<feature type="domain" description="Galactokinase N-terminal" evidence="8">
    <location>
        <begin position="3"/>
        <end position="37"/>
    </location>
</feature>
<dbReference type="Pfam" id="PF00288">
    <property type="entry name" value="GHMP_kinases_N"/>
    <property type="match status" value="1"/>
</dbReference>
<evidence type="ECO:0000256" key="5">
    <source>
        <dbReference type="ARBA" id="ARBA00023144"/>
    </source>
</evidence>
<evidence type="ECO:0000313" key="10">
    <source>
        <dbReference type="Proteomes" id="UP000590442"/>
    </source>
</evidence>
<dbReference type="InterPro" id="IPR019539">
    <property type="entry name" value="GalKase_N"/>
</dbReference>
<dbReference type="PANTHER" id="PTHR10457:SF7">
    <property type="entry name" value="GALACTOKINASE-RELATED"/>
    <property type="match status" value="1"/>
</dbReference>
<dbReference type="InterPro" id="IPR006206">
    <property type="entry name" value="Mevalonate/galactokinase"/>
</dbReference>
<dbReference type="GO" id="GO:0005524">
    <property type="term" value="F:ATP binding"/>
    <property type="evidence" value="ECO:0007669"/>
    <property type="project" value="UniProtKB-KW"/>
</dbReference>
<dbReference type="RefSeq" id="WP_167962544.1">
    <property type="nucleotide sequence ID" value="NZ_JAATJJ010000001.1"/>
</dbReference>